<comment type="caution">
    <text evidence="1">The sequence shown here is derived from an EMBL/GenBank/DDBJ whole genome shotgun (WGS) entry which is preliminary data.</text>
</comment>
<organism evidence="1 2">
    <name type="scientific">Prorocentrum cordatum</name>
    <dbReference type="NCBI Taxonomy" id="2364126"/>
    <lineage>
        <taxon>Eukaryota</taxon>
        <taxon>Sar</taxon>
        <taxon>Alveolata</taxon>
        <taxon>Dinophyceae</taxon>
        <taxon>Prorocentrales</taxon>
        <taxon>Prorocentraceae</taxon>
        <taxon>Prorocentrum</taxon>
    </lineage>
</organism>
<evidence type="ECO:0000313" key="1">
    <source>
        <dbReference type="EMBL" id="CAK0812464.1"/>
    </source>
</evidence>
<sequence length="182" mass="19610">GGETRQLAFTKRPRAFSEQPCLVRFLQWGRFVDGLACRGGYSVGGCVALYSGRWRRRWLELRAVCCRCGRETCPCGLGRRSGAARRAASVAAADAATRRLQRQLADAPANAEAPCAELGHASLGGAARPLRDLLGRSRVKRSSRPTPRALAAMSIVKVARVLLLGSPPWGPAPPRREGYLGT</sequence>
<dbReference type="Proteomes" id="UP001189429">
    <property type="component" value="Unassembled WGS sequence"/>
</dbReference>
<evidence type="ECO:0000313" key="2">
    <source>
        <dbReference type="Proteomes" id="UP001189429"/>
    </source>
</evidence>
<gene>
    <name evidence="1" type="ORF">PCOR1329_LOCUS16744</name>
</gene>
<reference evidence="1" key="1">
    <citation type="submission" date="2023-10" db="EMBL/GenBank/DDBJ databases">
        <authorList>
            <person name="Chen Y."/>
            <person name="Shah S."/>
            <person name="Dougan E. K."/>
            <person name="Thang M."/>
            <person name="Chan C."/>
        </authorList>
    </citation>
    <scope>NUCLEOTIDE SEQUENCE [LARGE SCALE GENOMIC DNA]</scope>
</reference>
<feature type="non-terminal residue" evidence="1">
    <location>
        <position position="1"/>
    </location>
</feature>
<dbReference type="EMBL" id="CAUYUJ010005147">
    <property type="protein sequence ID" value="CAK0812464.1"/>
    <property type="molecule type" value="Genomic_DNA"/>
</dbReference>
<name>A0ABN9R7Z0_9DINO</name>
<accession>A0ABN9R7Z0</accession>
<keyword evidence="2" id="KW-1185">Reference proteome</keyword>
<proteinExistence type="predicted"/>
<protein>
    <submittedName>
        <fullName evidence="1">Uncharacterized protein</fullName>
    </submittedName>
</protein>